<dbReference type="InterPro" id="IPR007138">
    <property type="entry name" value="ABM_dom"/>
</dbReference>
<dbReference type="InterPro" id="IPR011008">
    <property type="entry name" value="Dimeric_a/b-barrel"/>
</dbReference>
<evidence type="ECO:0000313" key="3">
    <source>
        <dbReference type="Proteomes" id="UP000539111"/>
    </source>
</evidence>
<dbReference type="SUPFAM" id="SSF54909">
    <property type="entry name" value="Dimeric alpha+beta barrel"/>
    <property type="match status" value="1"/>
</dbReference>
<evidence type="ECO:0000313" key="2">
    <source>
        <dbReference type="EMBL" id="NYI69135.1"/>
    </source>
</evidence>
<accession>A0A7Z0D582</accession>
<dbReference type="Pfam" id="PF03992">
    <property type="entry name" value="ABM"/>
    <property type="match status" value="1"/>
</dbReference>
<comment type="caution">
    <text evidence="2">The sequence shown here is derived from an EMBL/GenBank/DDBJ whole genome shotgun (WGS) entry which is preliminary data.</text>
</comment>
<dbReference type="Proteomes" id="UP000539111">
    <property type="component" value="Unassembled WGS sequence"/>
</dbReference>
<dbReference type="EMBL" id="JACBZP010000001">
    <property type="protein sequence ID" value="NYI69135.1"/>
    <property type="molecule type" value="Genomic_DNA"/>
</dbReference>
<gene>
    <name evidence="2" type="ORF">BJY26_003441</name>
</gene>
<dbReference type="AlphaFoldDB" id="A0A7Z0D582"/>
<keyword evidence="3" id="KW-1185">Reference proteome</keyword>
<sequence>MSSQDTVTVLIEIHAKCGQEQEARDALLRAIQTSDKPGLVGSTEYADLGDRGTFYAIQVWENARAFHAHMEDAARAGMSQAIQVLREQPKIALLSHLSQPA</sequence>
<proteinExistence type="predicted"/>
<protein>
    <submittedName>
        <fullName evidence="2">Quinol monooxygenase YgiN</fullName>
    </submittedName>
</protein>
<dbReference type="Gene3D" id="3.30.70.100">
    <property type="match status" value="1"/>
</dbReference>
<dbReference type="GO" id="GO:0004497">
    <property type="term" value="F:monooxygenase activity"/>
    <property type="evidence" value="ECO:0007669"/>
    <property type="project" value="UniProtKB-KW"/>
</dbReference>
<keyword evidence="2" id="KW-0503">Monooxygenase</keyword>
<keyword evidence="2" id="KW-0560">Oxidoreductase</keyword>
<reference evidence="2 3" key="1">
    <citation type="submission" date="2020-07" db="EMBL/GenBank/DDBJ databases">
        <title>Sequencing the genomes of 1000 actinobacteria strains.</title>
        <authorList>
            <person name="Klenk H.-P."/>
        </authorList>
    </citation>
    <scope>NUCLEOTIDE SEQUENCE [LARGE SCALE GENOMIC DNA]</scope>
    <source>
        <strain evidence="2 3">DSM 26341</strain>
    </source>
</reference>
<name>A0A7Z0D582_9MICO</name>
<organism evidence="2 3">
    <name type="scientific">Spelaeicoccus albus</name>
    <dbReference type="NCBI Taxonomy" id="1280376"/>
    <lineage>
        <taxon>Bacteria</taxon>
        <taxon>Bacillati</taxon>
        <taxon>Actinomycetota</taxon>
        <taxon>Actinomycetes</taxon>
        <taxon>Micrococcales</taxon>
        <taxon>Brevibacteriaceae</taxon>
        <taxon>Spelaeicoccus</taxon>
    </lineage>
</organism>
<feature type="domain" description="ABM" evidence="1">
    <location>
        <begin position="7"/>
        <end position="71"/>
    </location>
</feature>
<dbReference type="RefSeq" id="WP_179429404.1">
    <property type="nucleotide sequence ID" value="NZ_JACBZP010000001.1"/>
</dbReference>
<evidence type="ECO:0000259" key="1">
    <source>
        <dbReference type="Pfam" id="PF03992"/>
    </source>
</evidence>